<keyword evidence="5 6" id="KW-0472">Membrane</keyword>
<evidence type="ECO:0000256" key="6">
    <source>
        <dbReference type="RuleBase" id="RU361206"/>
    </source>
</evidence>
<evidence type="ECO:0000256" key="4">
    <source>
        <dbReference type="ARBA" id="ARBA00022989"/>
    </source>
</evidence>
<keyword evidence="3 6" id="KW-0812">Transmembrane</keyword>
<proteinExistence type="inferred from homology"/>
<evidence type="ECO:0000256" key="1">
    <source>
        <dbReference type="ARBA" id="ARBA00004141"/>
    </source>
</evidence>
<keyword evidence="8" id="KW-1185">Reference proteome</keyword>
<evidence type="ECO:0000256" key="5">
    <source>
        <dbReference type="ARBA" id="ARBA00023136"/>
    </source>
</evidence>
<feature type="transmembrane region" description="Helical" evidence="6">
    <location>
        <begin position="85"/>
        <end position="103"/>
    </location>
</feature>
<dbReference type="PANTHER" id="PTHR13019:SF7">
    <property type="entry name" value="GOLGI APPARATUS MEMBRANE PROTEIN TVP23"/>
    <property type="match status" value="1"/>
</dbReference>
<dbReference type="OrthoDB" id="2151161at2759"/>
<name>A0A640KK25_LEITA</name>
<feature type="transmembrane region" description="Helical" evidence="6">
    <location>
        <begin position="174"/>
        <end position="193"/>
    </location>
</feature>
<dbReference type="GO" id="GO:0009306">
    <property type="term" value="P:protein secretion"/>
    <property type="evidence" value="ECO:0007669"/>
    <property type="project" value="TreeGrafter"/>
</dbReference>
<comment type="caution">
    <text evidence="7">The sequence shown here is derived from an EMBL/GenBank/DDBJ whole genome shotgun (WGS) entry which is preliminary data.</text>
</comment>
<comment type="similarity">
    <text evidence="2 6">Belongs to the TVP23 family.</text>
</comment>
<dbReference type="PANTHER" id="PTHR13019">
    <property type="entry name" value="GOLGI APPARATUS MEMBRANE PROTEIN TVP23"/>
    <property type="match status" value="1"/>
</dbReference>
<sequence length="245" mass="26652">MDQVSKPNFYFSSDSTETQGGAAFVAERNPNYTTSSAEGADGQTIPASTTDHGGYKGLHPIAAFFHVCFKLAAILVFLLGGVFGLQYVLILVITILFLTADFWTTKNVTGRILVSMRWWNEVREDGSTQWMFESSPEADQRVNAYDNGFFWITTGANCVTWVVLLFLNLLSFKYLPITLAGVLLSGANFLGYFKCRRDAQQKVTSFMFSQAAARPQAAGHVASFFMGGGGSNNTNTAQGGGNANP</sequence>
<dbReference type="EMBL" id="BLBS01000037">
    <property type="protein sequence ID" value="GET89842.1"/>
    <property type="molecule type" value="Genomic_DNA"/>
</dbReference>
<evidence type="ECO:0000256" key="3">
    <source>
        <dbReference type="ARBA" id="ARBA00022692"/>
    </source>
</evidence>
<dbReference type="GO" id="GO:0000139">
    <property type="term" value="C:Golgi membrane"/>
    <property type="evidence" value="ECO:0007669"/>
    <property type="project" value="TreeGrafter"/>
</dbReference>
<comment type="subcellular location">
    <subcellularLocation>
        <location evidence="1 6">Membrane</location>
        <topology evidence="1 6">Multi-pass membrane protein</topology>
    </subcellularLocation>
</comment>
<keyword evidence="4 6" id="KW-1133">Transmembrane helix</keyword>
<organism evidence="7 8">
    <name type="scientific">Leishmania tarentolae</name>
    <name type="common">Sauroleishmania tarentolae</name>
    <dbReference type="NCBI Taxonomy" id="5689"/>
    <lineage>
        <taxon>Eukaryota</taxon>
        <taxon>Discoba</taxon>
        <taxon>Euglenozoa</taxon>
        <taxon>Kinetoplastea</taxon>
        <taxon>Metakinetoplastina</taxon>
        <taxon>Trypanosomatida</taxon>
        <taxon>Trypanosomatidae</taxon>
        <taxon>Leishmaniinae</taxon>
        <taxon>Leishmania</taxon>
        <taxon>lizard Leishmania</taxon>
    </lineage>
</organism>
<feature type="transmembrane region" description="Helical" evidence="6">
    <location>
        <begin position="149"/>
        <end position="168"/>
    </location>
</feature>
<protein>
    <recommendedName>
        <fullName evidence="6">Golgi apparatus membrane protein TVP23 homolog</fullName>
    </recommendedName>
</protein>
<dbReference type="Proteomes" id="UP000419144">
    <property type="component" value="Unassembled WGS sequence"/>
</dbReference>
<evidence type="ECO:0000313" key="8">
    <source>
        <dbReference type="Proteomes" id="UP000419144"/>
    </source>
</evidence>
<dbReference type="VEuPathDB" id="TriTrypDB:LtaPh_2719800"/>
<reference evidence="7" key="1">
    <citation type="submission" date="2019-11" db="EMBL/GenBank/DDBJ databases">
        <title>Leishmania tarentolae CDS.</title>
        <authorList>
            <person name="Goto Y."/>
            <person name="Yamagishi J."/>
        </authorList>
    </citation>
    <scope>NUCLEOTIDE SEQUENCE [LARGE SCALE GENOMIC DNA]</scope>
    <source>
        <strain evidence="7">Parrot Tar II</strain>
    </source>
</reference>
<dbReference type="InterPro" id="IPR008564">
    <property type="entry name" value="TVP23-like"/>
</dbReference>
<accession>A0A640KK25</accession>
<evidence type="ECO:0000256" key="2">
    <source>
        <dbReference type="ARBA" id="ARBA00005467"/>
    </source>
</evidence>
<evidence type="ECO:0000313" key="7">
    <source>
        <dbReference type="EMBL" id="GET89842.1"/>
    </source>
</evidence>
<dbReference type="GO" id="GO:0016192">
    <property type="term" value="P:vesicle-mediated transport"/>
    <property type="evidence" value="ECO:0007669"/>
    <property type="project" value="TreeGrafter"/>
</dbReference>
<gene>
    <name evidence="7" type="ORF">LtaPh_2719800</name>
</gene>
<dbReference type="AlphaFoldDB" id="A0A640KK25"/>
<dbReference type="Pfam" id="PF05832">
    <property type="entry name" value="DUF846"/>
    <property type="match status" value="1"/>
</dbReference>